<dbReference type="EMBL" id="QEAQ01000291">
    <property type="protein sequence ID" value="TPX52867.1"/>
    <property type="molecule type" value="Genomic_DNA"/>
</dbReference>
<evidence type="ECO:0000313" key="1">
    <source>
        <dbReference type="EMBL" id="TPX52867.1"/>
    </source>
</evidence>
<dbReference type="STRING" id="109895.A0A507DNV3"/>
<sequence>MPCTIYKDNQGSIALPRHPTSHVRTKHNDIRHHFIRKAIANQHVDLEYCPTKDMAADLLTKPLPSPSLQSCVRSWAWESSLLSEWECWGLYLCL</sequence>
<dbReference type="Proteomes" id="UP000318582">
    <property type="component" value="Unassembled WGS sequence"/>
</dbReference>
<dbReference type="AlphaFoldDB" id="A0A507DNV3"/>
<accession>A0A507DNV3</accession>
<name>A0A507DNV3_9FUNG</name>
<organism evidence="1 2">
    <name type="scientific">Powellomyces hirtus</name>
    <dbReference type="NCBI Taxonomy" id="109895"/>
    <lineage>
        <taxon>Eukaryota</taxon>
        <taxon>Fungi</taxon>
        <taxon>Fungi incertae sedis</taxon>
        <taxon>Chytridiomycota</taxon>
        <taxon>Chytridiomycota incertae sedis</taxon>
        <taxon>Chytridiomycetes</taxon>
        <taxon>Spizellomycetales</taxon>
        <taxon>Powellomycetaceae</taxon>
        <taxon>Powellomyces</taxon>
    </lineage>
</organism>
<dbReference type="CDD" id="cd09272">
    <property type="entry name" value="RNase_HI_RT_Ty1"/>
    <property type="match status" value="1"/>
</dbReference>
<gene>
    <name evidence="1" type="ORF">PhCBS80983_g06429</name>
</gene>
<keyword evidence="2" id="KW-1185">Reference proteome</keyword>
<comment type="caution">
    <text evidence="1">The sequence shown here is derived from an EMBL/GenBank/DDBJ whole genome shotgun (WGS) entry which is preliminary data.</text>
</comment>
<protein>
    <submittedName>
        <fullName evidence="1">Uncharacterized protein</fullName>
    </submittedName>
</protein>
<reference evidence="1 2" key="1">
    <citation type="journal article" date="2019" name="Sci. Rep.">
        <title>Comparative genomics of chytrid fungi reveal insights into the obligate biotrophic and pathogenic lifestyle of Synchytrium endobioticum.</title>
        <authorList>
            <person name="van de Vossenberg B.T.L.H."/>
            <person name="Warris S."/>
            <person name="Nguyen H.D.T."/>
            <person name="van Gent-Pelzer M.P.E."/>
            <person name="Joly D.L."/>
            <person name="van de Geest H.C."/>
            <person name="Bonants P.J.M."/>
            <person name="Smith D.S."/>
            <person name="Levesque C.A."/>
            <person name="van der Lee T.A.J."/>
        </authorList>
    </citation>
    <scope>NUCLEOTIDE SEQUENCE [LARGE SCALE GENOMIC DNA]</scope>
    <source>
        <strain evidence="1 2">CBS 809.83</strain>
    </source>
</reference>
<proteinExistence type="predicted"/>
<evidence type="ECO:0000313" key="2">
    <source>
        <dbReference type="Proteomes" id="UP000318582"/>
    </source>
</evidence>